<dbReference type="PANTHER" id="PTHR48050">
    <property type="entry name" value="STEROL 3-BETA-GLUCOSYLTRANSFERASE"/>
    <property type="match status" value="1"/>
</dbReference>
<keyword evidence="8" id="KW-1185">Reference proteome</keyword>
<gene>
    <name evidence="7" type="ORF">ACFSYJ_16775</name>
</gene>
<organism evidence="7 8">
    <name type="scientific">Amycolatopsis samaneae</name>
    <dbReference type="NCBI Taxonomy" id="664691"/>
    <lineage>
        <taxon>Bacteria</taxon>
        <taxon>Bacillati</taxon>
        <taxon>Actinomycetota</taxon>
        <taxon>Actinomycetes</taxon>
        <taxon>Pseudonocardiales</taxon>
        <taxon>Pseudonocardiaceae</taxon>
        <taxon>Amycolatopsis</taxon>
    </lineage>
</organism>
<keyword evidence="3" id="KW-0808">Transferase</keyword>
<sequence>MRILLALPAEKSIFNYLVPVAWALRTAGHEVHVACPPRFTGAVTQAGLTAVGVGPDRDPWRLSENRPAERAALRAGVAAPYDLFDAPGTASWDYLRDGMTAAVTGWHRLTNFPMITELVGYARFWQPDLVLWEPLCYAGAIAARACGAAHGRLLFGIDVFGATRVDYLRARARQAPAEQADPLADWLGGYARKYGFENGEDLATGHFTIDQLPASLSMDTGLDTERVQFVPYGGAAVVPDWLKRPAERPRVAMTLGLTATEVFGGYNVPLSDILLGLSELDIELVATVAEDVQRTLPPMPGNVRLVPYVPWHALAPTCAAVVHHAGAATLATTARHPVPQLALHYHFDQPYLGRRLAGHGAGLEIHTGDATGENVRDAVARLLTEQSFKDRAVALRDEIFAMPTPNELVGTLEALTAKHRTR</sequence>
<dbReference type="Proteomes" id="UP001597419">
    <property type="component" value="Unassembled WGS sequence"/>
</dbReference>
<evidence type="ECO:0000259" key="6">
    <source>
        <dbReference type="Pfam" id="PF21036"/>
    </source>
</evidence>
<dbReference type="CDD" id="cd03784">
    <property type="entry name" value="GT1_Gtf-like"/>
    <property type="match status" value="1"/>
</dbReference>
<evidence type="ECO:0000313" key="8">
    <source>
        <dbReference type="Proteomes" id="UP001597419"/>
    </source>
</evidence>
<dbReference type="Gene3D" id="3.40.50.2000">
    <property type="entry name" value="Glycogen Phosphorylase B"/>
    <property type="match status" value="2"/>
</dbReference>
<name>A0ABW5GFG0_9PSEU</name>
<dbReference type="InterPro" id="IPR002213">
    <property type="entry name" value="UDP_glucos_trans"/>
</dbReference>
<dbReference type="InterPro" id="IPR010610">
    <property type="entry name" value="EryCIII-like_C"/>
</dbReference>
<dbReference type="Pfam" id="PF21036">
    <property type="entry name" value="EryCIII-like_N"/>
    <property type="match status" value="1"/>
</dbReference>
<accession>A0ABW5GFG0</accession>
<dbReference type="InterPro" id="IPR050426">
    <property type="entry name" value="Glycosyltransferase_28"/>
</dbReference>
<dbReference type="NCBIfam" id="TIGR04516">
    <property type="entry name" value="glycosyl_450act"/>
    <property type="match status" value="1"/>
</dbReference>
<feature type="domain" description="Erythromycin biosynthesis protein CIII-like N-terminal" evidence="6">
    <location>
        <begin position="22"/>
        <end position="256"/>
    </location>
</feature>
<comment type="caution">
    <text evidence="7">The sequence shown here is derived from an EMBL/GenBank/DDBJ whole genome shotgun (WGS) entry which is preliminary data.</text>
</comment>
<evidence type="ECO:0000256" key="4">
    <source>
        <dbReference type="ARBA" id="ARBA00023194"/>
    </source>
</evidence>
<keyword evidence="4" id="KW-0045">Antibiotic biosynthesis</keyword>
<keyword evidence="2" id="KW-0328">Glycosyltransferase</keyword>
<dbReference type="Pfam" id="PF06722">
    <property type="entry name" value="EryCIII-like_C"/>
    <property type="match status" value="1"/>
</dbReference>
<dbReference type="SUPFAM" id="SSF53756">
    <property type="entry name" value="UDP-Glycosyltransferase/glycogen phosphorylase"/>
    <property type="match status" value="1"/>
</dbReference>
<dbReference type="EMBL" id="JBHUKU010000008">
    <property type="protein sequence ID" value="MFD2460267.1"/>
    <property type="molecule type" value="Genomic_DNA"/>
</dbReference>
<proteinExistence type="inferred from homology"/>
<dbReference type="InterPro" id="IPR048284">
    <property type="entry name" value="EryCIII-like_N"/>
</dbReference>
<evidence type="ECO:0000259" key="5">
    <source>
        <dbReference type="Pfam" id="PF06722"/>
    </source>
</evidence>
<evidence type="ECO:0000256" key="3">
    <source>
        <dbReference type="ARBA" id="ARBA00022679"/>
    </source>
</evidence>
<dbReference type="PANTHER" id="PTHR48050:SF13">
    <property type="entry name" value="STEROL 3-BETA-GLUCOSYLTRANSFERASE UGT80A2"/>
    <property type="match status" value="1"/>
</dbReference>
<reference evidence="8" key="1">
    <citation type="journal article" date="2019" name="Int. J. Syst. Evol. Microbiol.">
        <title>The Global Catalogue of Microorganisms (GCM) 10K type strain sequencing project: providing services to taxonomists for standard genome sequencing and annotation.</title>
        <authorList>
            <consortium name="The Broad Institute Genomics Platform"/>
            <consortium name="The Broad Institute Genome Sequencing Center for Infectious Disease"/>
            <person name="Wu L."/>
            <person name="Ma J."/>
        </authorList>
    </citation>
    <scope>NUCLEOTIDE SEQUENCE [LARGE SCALE GENOMIC DNA]</scope>
    <source>
        <strain evidence="8">CGMCC 4.7643</strain>
    </source>
</reference>
<dbReference type="RefSeq" id="WP_345398095.1">
    <property type="nucleotide sequence ID" value="NZ_BAABHG010000009.1"/>
</dbReference>
<evidence type="ECO:0000313" key="7">
    <source>
        <dbReference type="EMBL" id="MFD2460267.1"/>
    </source>
</evidence>
<protein>
    <submittedName>
        <fullName evidence="7">Activator-dependent family glycosyltransferase</fullName>
    </submittedName>
</protein>
<evidence type="ECO:0000256" key="1">
    <source>
        <dbReference type="ARBA" id="ARBA00006962"/>
    </source>
</evidence>
<feature type="domain" description="Erythromycin biosynthesis protein CIII-like C-terminal" evidence="5">
    <location>
        <begin position="274"/>
        <end position="415"/>
    </location>
</feature>
<comment type="similarity">
    <text evidence="1">Belongs to the glycosyltransferase 28 family.</text>
</comment>
<evidence type="ECO:0000256" key="2">
    <source>
        <dbReference type="ARBA" id="ARBA00022676"/>
    </source>
</evidence>
<dbReference type="InterPro" id="IPR030953">
    <property type="entry name" value="Glycosyl_450act"/>
</dbReference>